<dbReference type="PANTHER" id="PTHR30432:SF1">
    <property type="entry name" value="DNA-BINDING TRANSCRIPTIONAL DUAL REGULATOR MODE"/>
    <property type="match status" value="1"/>
</dbReference>
<evidence type="ECO:0000313" key="2">
    <source>
        <dbReference type="Proteomes" id="UP000295710"/>
    </source>
</evidence>
<sequence>MEAKSGNKTRYRPVITVRMAGDNVFFGPGVAMLLKELVSTGTMKDACRISKISYSKAWKILNTAEKELGFPLVHRLHGGKNGGGCIVTEQGKELMRVYSEVDRQIKEYAQKLFENMNSQE</sequence>
<dbReference type="SUPFAM" id="SSF46785">
    <property type="entry name" value="Winged helix' DNA-binding domain"/>
    <property type="match status" value="1"/>
</dbReference>
<evidence type="ECO:0000313" key="1">
    <source>
        <dbReference type="EMBL" id="TDA21791.1"/>
    </source>
</evidence>
<dbReference type="InterPro" id="IPR051815">
    <property type="entry name" value="Molybdate_resp_trans_reg"/>
</dbReference>
<protein>
    <submittedName>
        <fullName evidence="1">LysR family transcriptional regulator</fullName>
    </submittedName>
</protein>
<proteinExistence type="predicted"/>
<keyword evidence="2" id="KW-1185">Reference proteome</keyword>
<dbReference type="EMBL" id="SMMX01000006">
    <property type="protein sequence ID" value="TDA21791.1"/>
    <property type="molecule type" value="Genomic_DNA"/>
</dbReference>
<accession>A0A4R4FEG8</accession>
<dbReference type="PANTHER" id="PTHR30432">
    <property type="entry name" value="TRANSCRIPTIONAL REGULATOR MODE"/>
    <property type="match status" value="1"/>
</dbReference>
<gene>
    <name evidence="1" type="ORF">E1963_08465</name>
</gene>
<comment type="caution">
    <text evidence="1">The sequence shown here is derived from an EMBL/GenBank/DDBJ whole genome shotgun (WGS) entry which is preliminary data.</text>
</comment>
<dbReference type="Proteomes" id="UP000295710">
    <property type="component" value="Unassembled WGS sequence"/>
</dbReference>
<dbReference type="Gene3D" id="1.10.10.10">
    <property type="entry name" value="Winged helix-like DNA-binding domain superfamily/Winged helix DNA-binding domain"/>
    <property type="match status" value="1"/>
</dbReference>
<dbReference type="InterPro" id="IPR036388">
    <property type="entry name" value="WH-like_DNA-bd_sf"/>
</dbReference>
<name>A0A4R4FEG8_9FIRM</name>
<dbReference type="RefSeq" id="WP_132277114.1">
    <property type="nucleotide sequence ID" value="NZ_JAOBST010000037.1"/>
</dbReference>
<dbReference type="InterPro" id="IPR036390">
    <property type="entry name" value="WH_DNA-bd_sf"/>
</dbReference>
<dbReference type="AlphaFoldDB" id="A0A4R4FEG8"/>
<organism evidence="1 2">
    <name type="scientific">Extibacter muris</name>
    <dbReference type="NCBI Taxonomy" id="1796622"/>
    <lineage>
        <taxon>Bacteria</taxon>
        <taxon>Bacillati</taxon>
        <taxon>Bacillota</taxon>
        <taxon>Clostridia</taxon>
        <taxon>Lachnospirales</taxon>
        <taxon>Lachnospiraceae</taxon>
        <taxon>Extibacter</taxon>
    </lineage>
</organism>
<reference evidence="1 2" key="1">
    <citation type="journal article" date="2016" name="Nat. Microbiol.">
        <title>The Mouse Intestinal Bacterial Collection (miBC) provides host-specific insight into cultured diversity and functional potential of the gut microbiota.</title>
        <authorList>
            <person name="Lagkouvardos I."/>
            <person name="Pukall R."/>
            <person name="Abt B."/>
            <person name="Foesel B.U."/>
            <person name="Meier-Kolthoff J.P."/>
            <person name="Kumar N."/>
            <person name="Bresciani A."/>
            <person name="Martinez I."/>
            <person name="Just S."/>
            <person name="Ziegler C."/>
            <person name="Brugiroux S."/>
            <person name="Garzetti D."/>
            <person name="Wenning M."/>
            <person name="Bui T.P."/>
            <person name="Wang J."/>
            <person name="Hugenholtz F."/>
            <person name="Plugge C.M."/>
            <person name="Peterson D.A."/>
            <person name="Hornef M.W."/>
            <person name="Baines J.F."/>
            <person name="Smidt H."/>
            <person name="Walter J."/>
            <person name="Kristiansen K."/>
            <person name="Nielsen H.B."/>
            <person name="Haller D."/>
            <person name="Overmann J."/>
            <person name="Stecher B."/>
            <person name="Clavel T."/>
        </authorList>
    </citation>
    <scope>NUCLEOTIDE SEQUENCE [LARGE SCALE GENOMIC DNA]</scope>
    <source>
        <strain evidence="1 2">DSM 28560</strain>
    </source>
</reference>